<dbReference type="InterPro" id="IPR052732">
    <property type="entry name" value="Cell-binding_unc_protein"/>
</dbReference>
<dbReference type="SUPFAM" id="SSF56091">
    <property type="entry name" value="DNA ligase/mRNA capping enzyme, catalytic domain"/>
    <property type="match status" value="1"/>
</dbReference>
<gene>
    <name evidence="2" type="ORF">J3U87_25815</name>
</gene>
<dbReference type="EMBL" id="CP071793">
    <property type="protein sequence ID" value="QTD49017.1"/>
    <property type="molecule type" value="Genomic_DNA"/>
</dbReference>
<dbReference type="PANTHER" id="PTHR43883">
    <property type="entry name" value="SLR0207 PROTEIN"/>
    <property type="match status" value="1"/>
</dbReference>
<accession>A0A8A4THP2</accession>
<organism evidence="2 3">
    <name type="scientific">Sulfidibacter corallicola</name>
    <dbReference type="NCBI Taxonomy" id="2818388"/>
    <lineage>
        <taxon>Bacteria</taxon>
        <taxon>Pseudomonadati</taxon>
        <taxon>Acidobacteriota</taxon>
        <taxon>Holophagae</taxon>
        <taxon>Acanthopleuribacterales</taxon>
        <taxon>Acanthopleuribacteraceae</taxon>
        <taxon>Sulfidibacter</taxon>
    </lineage>
</organism>
<dbReference type="AlphaFoldDB" id="A0A8A4THP2"/>
<keyword evidence="3" id="KW-1185">Reference proteome</keyword>
<feature type="domain" description="RNA ligase" evidence="1">
    <location>
        <begin position="13"/>
        <end position="207"/>
    </location>
</feature>
<dbReference type="PANTHER" id="PTHR43883:SF1">
    <property type="entry name" value="GLUCONOKINASE"/>
    <property type="match status" value="1"/>
</dbReference>
<evidence type="ECO:0000259" key="1">
    <source>
        <dbReference type="Pfam" id="PF09414"/>
    </source>
</evidence>
<evidence type="ECO:0000313" key="2">
    <source>
        <dbReference type="EMBL" id="QTD49017.1"/>
    </source>
</evidence>
<proteinExistence type="predicted"/>
<evidence type="ECO:0000313" key="3">
    <source>
        <dbReference type="Proteomes" id="UP000663929"/>
    </source>
</evidence>
<dbReference type="GO" id="GO:0016874">
    <property type="term" value="F:ligase activity"/>
    <property type="evidence" value="ECO:0007669"/>
    <property type="project" value="UniProtKB-KW"/>
</dbReference>
<dbReference type="Proteomes" id="UP000663929">
    <property type="component" value="Chromosome"/>
</dbReference>
<keyword evidence="2" id="KW-0436">Ligase</keyword>
<name>A0A8A4THP2_SULCO</name>
<dbReference type="InterPro" id="IPR021122">
    <property type="entry name" value="RNA_ligase_dom_REL/Rnl2"/>
</dbReference>
<dbReference type="KEGG" id="scor:J3U87_25815"/>
<dbReference type="Gene3D" id="3.30.470.30">
    <property type="entry name" value="DNA ligase/mRNA capping enzyme"/>
    <property type="match status" value="1"/>
</dbReference>
<protein>
    <submittedName>
        <fullName evidence="2">RNA ligase family protein</fullName>
    </submittedName>
</protein>
<sequence>MSQVRLGDLAGHHLVVEEKMDGANAGIRFDGPDHLLLQSRGHFLTGGYRERHFDLFKAWAARHRTALWNIMGNRYLMFGEWLYAKHTIFYDALPHYFLEFDIFDLERHHFLDTPSRKALIAGSPVVSVPVLTEVDIDSRTRTDTLTKWIGYSNAKSPNWRTRLKEVAAREGLEPHRIESETDPSDLMEGLYFKVEAEGKVTDRLKWVRADFLTTVTDSGSHWLDRPILPNQLAQGVDLFGCDGPFGEVTP</sequence>
<dbReference type="RefSeq" id="WP_237378664.1">
    <property type="nucleotide sequence ID" value="NZ_CP071793.1"/>
</dbReference>
<reference evidence="2" key="1">
    <citation type="submission" date="2021-03" db="EMBL/GenBank/DDBJ databases">
        <title>Acanthopleuribacteraceae sp. M133.</title>
        <authorList>
            <person name="Wang G."/>
        </authorList>
    </citation>
    <scope>NUCLEOTIDE SEQUENCE</scope>
    <source>
        <strain evidence="2">M133</strain>
    </source>
</reference>
<dbReference type="Pfam" id="PF09414">
    <property type="entry name" value="RNA_ligase"/>
    <property type="match status" value="1"/>
</dbReference>